<dbReference type="OrthoDB" id="4764281at2"/>
<proteinExistence type="predicted"/>
<sequence>MKRLYERSSRRSEPGALDPDVRAAIAAHAQEHLLGNALGTARWCCVTRSVRLRRPGPLARLTGSGDPDGEHTTVALLLPTYLVVAVAGKRRGVHVRSIWLGDVVLDALPPLVPDTGISATGPWSGMPEAASFHLALGDDADGKDFLAALRDAVTAAKSGG</sequence>
<evidence type="ECO:0000313" key="1">
    <source>
        <dbReference type="EMBL" id="TMR26213.1"/>
    </source>
</evidence>
<dbReference type="EMBL" id="VCKZ01000576">
    <property type="protein sequence ID" value="TMR26213.1"/>
    <property type="molecule type" value="Genomic_DNA"/>
</dbReference>
<dbReference type="RefSeq" id="WP_138641989.1">
    <property type="nucleotide sequence ID" value="NZ_VCKZ01000576.1"/>
</dbReference>
<name>A0A5S4FZR2_9ACTN</name>
<dbReference type="AlphaFoldDB" id="A0A5S4FZR2"/>
<dbReference type="Proteomes" id="UP000305238">
    <property type="component" value="Unassembled WGS sequence"/>
</dbReference>
<evidence type="ECO:0000313" key="2">
    <source>
        <dbReference type="Proteomes" id="UP000305238"/>
    </source>
</evidence>
<gene>
    <name evidence="1" type="ORF">ETD96_41650</name>
</gene>
<keyword evidence="2" id="KW-1185">Reference proteome</keyword>
<organism evidence="1 2">
    <name type="scientific">Actinomadura geliboluensis</name>
    <dbReference type="NCBI Taxonomy" id="882440"/>
    <lineage>
        <taxon>Bacteria</taxon>
        <taxon>Bacillati</taxon>
        <taxon>Actinomycetota</taxon>
        <taxon>Actinomycetes</taxon>
        <taxon>Streptosporangiales</taxon>
        <taxon>Thermomonosporaceae</taxon>
        <taxon>Actinomadura</taxon>
    </lineage>
</organism>
<reference evidence="1 2" key="1">
    <citation type="submission" date="2019-05" db="EMBL/GenBank/DDBJ databases">
        <title>Draft genome sequence of Actinomadura geliboluensis A8036.</title>
        <authorList>
            <person name="Saricaoglu S."/>
            <person name="Isik K."/>
        </authorList>
    </citation>
    <scope>NUCLEOTIDE SEQUENCE [LARGE SCALE GENOMIC DNA]</scope>
    <source>
        <strain evidence="1 2">A8036</strain>
    </source>
</reference>
<protein>
    <submittedName>
        <fullName evidence="1">Uncharacterized protein</fullName>
    </submittedName>
</protein>
<comment type="caution">
    <text evidence="1">The sequence shown here is derived from an EMBL/GenBank/DDBJ whole genome shotgun (WGS) entry which is preliminary data.</text>
</comment>
<accession>A0A5S4FZR2</accession>